<keyword evidence="1" id="KW-0812">Transmembrane</keyword>
<sequence length="194" mass="22146">MKKKNNTHEPIATAKKHWIVYVVPSLLVFSGAILLSNGTVSLKTLGAALALAGVGLAVKRANEKWHLTENHLVMETGILPWFKNYIEVPVKDIYKTDFNTVKIDYKTSFRKIGLKRHFNSIGNISTKRRDMQCRGFSASYIAHPEIFTRKMQLHVQKQPEHSLNQLFELKEKGAISEHEFNIMKLGHITKIHLS</sequence>
<protein>
    <submittedName>
        <fullName evidence="2">Uncharacterized protein</fullName>
    </submittedName>
</protein>
<keyword evidence="1" id="KW-0472">Membrane</keyword>
<organism evidence="2 3">
    <name type="scientific">Pararcticibacter amylolyticus</name>
    <dbReference type="NCBI Taxonomy" id="2173175"/>
    <lineage>
        <taxon>Bacteria</taxon>
        <taxon>Pseudomonadati</taxon>
        <taxon>Bacteroidota</taxon>
        <taxon>Sphingobacteriia</taxon>
        <taxon>Sphingobacteriales</taxon>
        <taxon>Sphingobacteriaceae</taxon>
        <taxon>Pararcticibacter</taxon>
    </lineage>
</organism>
<keyword evidence="1" id="KW-1133">Transmembrane helix</keyword>
<dbReference type="EMBL" id="QEAS01000012">
    <property type="protein sequence ID" value="PWG79814.1"/>
    <property type="molecule type" value="Genomic_DNA"/>
</dbReference>
<dbReference type="OrthoDB" id="1454709at2"/>
<evidence type="ECO:0000313" key="3">
    <source>
        <dbReference type="Proteomes" id="UP000245647"/>
    </source>
</evidence>
<evidence type="ECO:0000313" key="2">
    <source>
        <dbReference type="EMBL" id="PWG79814.1"/>
    </source>
</evidence>
<dbReference type="AlphaFoldDB" id="A0A2U2PES0"/>
<name>A0A2U2PES0_9SPHI</name>
<evidence type="ECO:0000256" key="1">
    <source>
        <dbReference type="SAM" id="Phobius"/>
    </source>
</evidence>
<gene>
    <name evidence="2" type="ORF">DDR33_15500</name>
</gene>
<comment type="caution">
    <text evidence="2">The sequence shown here is derived from an EMBL/GenBank/DDBJ whole genome shotgun (WGS) entry which is preliminary data.</text>
</comment>
<feature type="transmembrane region" description="Helical" evidence="1">
    <location>
        <begin position="18"/>
        <end position="35"/>
    </location>
</feature>
<reference evidence="2 3" key="1">
    <citation type="submission" date="2018-04" db="EMBL/GenBank/DDBJ databases">
        <title>Pedobacter chongqingensis sp. nov., isolated from a rottenly hemp rope.</title>
        <authorList>
            <person name="Cai Y."/>
        </authorList>
    </citation>
    <scope>NUCLEOTIDE SEQUENCE [LARGE SCALE GENOMIC DNA]</scope>
    <source>
        <strain evidence="2 3">FJ4-8</strain>
    </source>
</reference>
<keyword evidence="3" id="KW-1185">Reference proteome</keyword>
<proteinExistence type="predicted"/>
<dbReference type="RefSeq" id="WP_109416712.1">
    <property type="nucleotide sequence ID" value="NZ_QEAS01000012.1"/>
</dbReference>
<dbReference type="Proteomes" id="UP000245647">
    <property type="component" value="Unassembled WGS sequence"/>
</dbReference>
<accession>A0A2U2PES0</accession>